<name>A0A0N0DSN6_LEPPY</name>
<comment type="caution">
    <text evidence="1">The sequence shown here is derived from an EMBL/GenBank/DDBJ whole genome shotgun (WGS) entry which is preliminary data.</text>
</comment>
<dbReference type="VEuPathDB" id="TriTrypDB:LpyrH10_20_0150"/>
<evidence type="ECO:0000313" key="1">
    <source>
        <dbReference type="EMBL" id="KPA76342.1"/>
    </source>
</evidence>
<evidence type="ECO:0000313" key="2">
    <source>
        <dbReference type="Proteomes" id="UP000037923"/>
    </source>
</evidence>
<protein>
    <submittedName>
        <fullName evidence="1">Putative target of rapamycin (TOR) kinase 1</fullName>
    </submittedName>
</protein>
<dbReference type="RefSeq" id="XP_015654781.1">
    <property type="nucleotide sequence ID" value="XM_015806417.1"/>
</dbReference>
<sequence length="146" mass="16900">MRHRVRKRFDALTALLSEEPRDSRPSRWTVPMDDATRPLEARIIEKAPDADTRGWIHPFSVVEEKPSDKRRRWIAWPREKNEQDLLETQLDDLRHTSEYMSIVHGECATRIFLVFDGLSLHLSLVTEDSSRLLGFGGIDLFIGDCG</sequence>
<organism evidence="1 2">
    <name type="scientific">Leptomonas pyrrhocoris</name>
    <name type="common">Firebug parasite</name>
    <dbReference type="NCBI Taxonomy" id="157538"/>
    <lineage>
        <taxon>Eukaryota</taxon>
        <taxon>Discoba</taxon>
        <taxon>Euglenozoa</taxon>
        <taxon>Kinetoplastea</taxon>
        <taxon>Metakinetoplastina</taxon>
        <taxon>Trypanosomatida</taxon>
        <taxon>Trypanosomatidae</taxon>
        <taxon>Leishmaniinae</taxon>
        <taxon>Leptomonas</taxon>
    </lineage>
</organism>
<dbReference type="AlphaFoldDB" id="A0A0N0DSN6"/>
<keyword evidence="2" id="KW-1185">Reference proteome</keyword>
<keyword evidence="1" id="KW-0808">Transferase</keyword>
<keyword evidence="1" id="KW-0418">Kinase</keyword>
<dbReference type="GeneID" id="26907977"/>
<accession>A0A0N0DSN6</accession>
<dbReference type="GO" id="GO:0016301">
    <property type="term" value="F:kinase activity"/>
    <property type="evidence" value="ECO:0007669"/>
    <property type="project" value="UniProtKB-KW"/>
</dbReference>
<reference evidence="1 2" key="1">
    <citation type="submission" date="2015-07" db="EMBL/GenBank/DDBJ databases">
        <title>High-quality genome of monoxenous trypanosomatid Leptomonas pyrrhocoris.</title>
        <authorList>
            <person name="Flegontov P."/>
            <person name="Butenko A."/>
            <person name="Firsov S."/>
            <person name="Vlcek C."/>
            <person name="Logacheva M.D."/>
            <person name="Field M."/>
            <person name="Filatov D."/>
            <person name="Flegontova O."/>
            <person name="Gerasimov E."/>
            <person name="Jackson A.P."/>
            <person name="Kelly S."/>
            <person name="Opperdoes F."/>
            <person name="O'Reilly A."/>
            <person name="Votypka J."/>
            <person name="Yurchenko V."/>
            <person name="Lukes J."/>
        </authorList>
    </citation>
    <scope>NUCLEOTIDE SEQUENCE [LARGE SCALE GENOMIC DNA]</scope>
    <source>
        <strain evidence="1">H10</strain>
    </source>
</reference>
<proteinExistence type="predicted"/>
<dbReference type="EMBL" id="LGTL01000020">
    <property type="protein sequence ID" value="KPA76342.1"/>
    <property type="molecule type" value="Genomic_DNA"/>
</dbReference>
<dbReference type="Proteomes" id="UP000037923">
    <property type="component" value="Unassembled WGS sequence"/>
</dbReference>
<gene>
    <name evidence="1" type="ORF">ABB37_07692</name>
</gene>